<protein>
    <submittedName>
        <fullName evidence="1">HAD-IIB family hydrolase</fullName>
    </submittedName>
</protein>
<gene>
    <name evidence="1" type="ORF">DXC78_03000</name>
</gene>
<name>A0A3E3E7M9_9FIRM</name>
<dbReference type="PANTHER" id="PTHR10000">
    <property type="entry name" value="PHOSPHOSERINE PHOSPHATASE"/>
    <property type="match status" value="1"/>
</dbReference>
<reference evidence="1 2" key="1">
    <citation type="submission" date="2018-08" db="EMBL/GenBank/DDBJ databases">
        <title>A genome reference for cultivated species of the human gut microbiota.</title>
        <authorList>
            <person name="Zou Y."/>
            <person name="Xue W."/>
            <person name="Luo G."/>
        </authorList>
    </citation>
    <scope>NUCLEOTIDE SEQUENCE [LARGE SCALE GENOMIC DNA]</scope>
    <source>
        <strain evidence="1 2">TF08-11</strain>
    </source>
</reference>
<dbReference type="InterPro" id="IPR006379">
    <property type="entry name" value="HAD-SF_hydro_IIB"/>
</dbReference>
<sequence>MNLQEARDSMKRWIVCDLDGSLMPPSDGLYVSKAVQEKMIALQEKGNTVILNSARVFQGVYPLALQIGMDKFGGYLISSNGSHVYDMKTKQVIDRVKMDADQVLWLWEEMKKHNIGIGFTQPDAVICNQMHMGFELDQKNCDIDYITTMHPKRYLKADVVKCSIAAKPEELEAVIDDIEKEIEKNTDFQVIRSTPTLYDVLHKEVSKQGALEKLLKSLHAGWDQVTVIGDGYSDVESIRLAALGCTLENAKEECKEVADMIVPSCYEDGCLIWLDRLLEETYESH</sequence>
<dbReference type="SUPFAM" id="SSF56784">
    <property type="entry name" value="HAD-like"/>
    <property type="match status" value="1"/>
</dbReference>
<dbReference type="PANTHER" id="PTHR10000:SF8">
    <property type="entry name" value="HAD SUPERFAMILY HYDROLASE-LIKE, TYPE 3"/>
    <property type="match status" value="1"/>
</dbReference>
<dbReference type="GO" id="GO:0016791">
    <property type="term" value="F:phosphatase activity"/>
    <property type="evidence" value="ECO:0007669"/>
    <property type="project" value="TreeGrafter"/>
</dbReference>
<dbReference type="GO" id="GO:0000287">
    <property type="term" value="F:magnesium ion binding"/>
    <property type="evidence" value="ECO:0007669"/>
    <property type="project" value="TreeGrafter"/>
</dbReference>
<evidence type="ECO:0000313" key="1">
    <source>
        <dbReference type="EMBL" id="RGD77484.1"/>
    </source>
</evidence>
<organism evidence="1 2">
    <name type="scientific">Faecalicoccus pleomorphus</name>
    <dbReference type="NCBI Taxonomy" id="1323"/>
    <lineage>
        <taxon>Bacteria</taxon>
        <taxon>Bacillati</taxon>
        <taxon>Bacillota</taxon>
        <taxon>Erysipelotrichia</taxon>
        <taxon>Erysipelotrichales</taxon>
        <taxon>Erysipelotrichaceae</taxon>
        <taxon>Faecalicoccus</taxon>
    </lineage>
</organism>
<accession>A0A3E3E7M9</accession>
<dbReference type="STRING" id="1123313.GCA_000420345_00874"/>
<dbReference type="InterPro" id="IPR036412">
    <property type="entry name" value="HAD-like_sf"/>
</dbReference>
<dbReference type="GO" id="GO:0005829">
    <property type="term" value="C:cytosol"/>
    <property type="evidence" value="ECO:0007669"/>
    <property type="project" value="TreeGrafter"/>
</dbReference>
<proteinExistence type="predicted"/>
<dbReference type="Gene3D" id="3.40.50.1000">
    <property type="entry name" value="HAD superfamily/HAD-like"/>
    <property type="match status" value="1"/>
</dbReference>
<dbReference type="EMBL" id="QUSK01000005">
    <property type="protein sequence ID" value="RGD77484.1"/>
    <property type="molecule type" value="Genomic_DNA"/>
</dbReference>
<dbReference type="Gene3D" id="3.30.1240.10">
    <property type="match status" value="1"/>
</dbReference>
<dbReference type="AlphaFoldDB" id="A0A3E3E7M9"/>
<comment type="caution">
    <text evidence="1">The sequence shown here is derived from an EMBL/GenBank/DDBJ whole genome shotgun (WGS) entry which is preliminary data.</text>
</comment>
<dbReference type="Proteomes" id="UP000260721">
    <property type="component" value="Unassembled WGS sequence"/>
</dbReference>
<dbReference type="Pfam" id="PF08282">
    <property type="entry name" value="Hydrolase_3"/>
    <property type="match status" value="1"/>
</dbReference>
<keyword evidence="1" id="KW-0378">Hydrolase</keyword>
<dbReference type="NCBIfam" id="TIGR01484">
    <property type="entry name" value="HAD-SF-IIB"/>
    <property type="match status" value="1"/>
</dbReference>
<dbReference type="InterPro" id="IPR023214">
    <property type="entry name" value="HAD_sf"/>
</dbReference>
<evidence type="ECO:0000313" key="2">
    <source>
        <dbReference type="Proteomes" id="UP000260721"/>
    </source>
</evidence>